<protein>
    <submittedName>
        <fullName evidence="1">DUF2586 family protein</fullName>
    </submittedName>
</protein>
<dbReference type="RefSeq" id="WP_187022230.1">
    <property type="nucleotide sequence ID" value="NZ_JACOPB010000006.1"/>
</dbReference>
<proteinExistence type="predicted"/>
<accession>A0ABR7H7H1</accession>
<comment type="caution">
    <text evidence="1">The sequence shown here is derived from an EMBL/GenBank/DDBJ whole genome shotgun (WGS) entry which is preliminary data.</text>
</comment>
<gene>
    <name evidence="1" type="ORF">H8S75_14420</name>
</gene>
<keyword evidence="2" id="KW-1185">Reference proteome</keyword>
<sequence>MSLRDVTFSIEDGSLGNSKDQGQGVHVKIGASPVASTVPLLITNTMKPAQIKEKLGLSPLADACLDSIENGAGKVYCIPIVPESGGTVGAVKHTGSGTGKVSAAGDANNAYDIIIQITGSGALNAAAFRYSANGGYSYEEEETIPLNGEKELSGTGIKVTFTGEFEEHDMYRFSSAAPAVSNDAVLKAVEGLNHSDLEFEFIHITGPSTKALWAALAVCANQFLSLYKRPVLFLCEARYKTEDETLDQYAAALKAESKGIDSFYIQVCSAWSRYTRWDGREQLINNAGIVAGLYGIAAVQQSIGQVDTFSISEAKMTKLMPEGIEDYISDLDDANYLTFRKYYGITGCYVNNARVLCRDGSDYRYAEHVRVLNKIIREIYKKSVSMLQMDISASDDMETDINNILETLNTPIEDMADAKEISSGSVSIADAEHVNILQDEELELMLTFVPRGYIREFIFDLAMENPYRN</sequence>
<name>A0ABR7H7H1_9FIRM</name>
<reference evidence="1 2" key="1">
    <citation type="submission" date="2020-08" db="EMBL/GenBank/DDBJ databases">
        <title>Genome public.</title>
        <authorList>
            <person name="Liu C."/>
            <person name="Sun Q."/>
        </authorList>
    </citation>
    <scope>NUCLEOTIDE SEQUENCE [LARGE SCALE GENOMIC DNA]</scope>
    <source>
        <strain evidence="1 2">NSJ-66</strain>
    </source>
</reference>
<dbReference type="InterPro" id="IPR019694">
    <property type="entry name" value="Phage_HP1_Orf23"/>
</dbReference>
<dbReference type="EMBL" id="JACOPB010000006">
    <property type="protein sequence ID" value="MBC5709149.1"/>
    <property type="molecule type" value="Genomic_DNA"/>
</dbReference>
<organism evidence="1 2">
    <name type="scientific">Hungatella hominis</name>
    <dbReference type="NCBI Taxonomy" id="2763050"/>
    <lineage>
        <taxon>Bacteria</taxon>
        <taxon>Bacillati</taxon>
        <taxon>Bacillota</taxon>
        <taxon>Clostridia</taxon>
        <taxon>Lachnospirales</taxon>
        <taxon>Lachnospiraceae</taxon>
        <taxon>Hungatella</taxon>
    </lineage>
</organism>
<evidence type="ECO:0000313" key="1">
    <source>
        <dbReference type="EMBL" id="MBC5709149.1"/>
    </source>
</evidence>
<dbReference type="Pfam" id="PF10758">
    <property type="entry name" value="DUF2586"/>
    <property type="match status" value="1"/>
</dbReference>
<dbReference type="Proteomes" id="UP000634672">
    <property type="component" value="Unassembled WGS sequence"/>
</dbReference>
<evidence type="ECO:0000313" key="2">
    <source>
        <dbReference type="Proteomes" id="UP000634672"/>
    </source>
</evidence>